<reference evidence="11" key="1">
    <citation type="submission" date="2016-11" db="EMBL/GenBank/DDBJ databases">
        <authorList>
            <person name="Varghese N."/>
            <person name="Submissions S."/>
        </authorList>
    </citation>
    <scope>NUCLEOTIDE SEQUENCE [LARGE SCALE GENOMIC DNA]</scope>
    <source>
        <strain evidence="11">CGMCC 1.10835</strain>
    </source>
</reference>
<dbReference type="PANTHER" id="PTHR32089">
    <property type="entry name" value="METHYL-ACCEPTING CHEMOTAXIS PROTEIN MCPB"/>
    <property type="match status" value="1"/>
</dbReference>
<evidence type="ECO:0000313" key="11">
    <source>
        <dbReference type="Proteomes" id="UP000184497"/>
    </source>
</evidence>
<protein>
    <submittedName>
        <fullName evidence="10">Methyl-accepting chemotaxis sensory transducer</fullName>
    </submittedName>
</protein>
<comment type="similarity">
    <text evidence="6">Belongs to the methyl-accepting chemotaxis (MCP) protein family.</text>
</comment>
<dbReference type="PROSITE" id="PS50111">
    <property type="entry name" value="CHEMOTAXIS_TRANSDUC_2"/>
    <property type="match status" value="1"/>
</dbReference>
<dbReference type="GO" id="GO:0006935">
    <property type="term" value="P:chemotaxis"/>
    <property type="evidence" value="ECO:0007669"/>
    <property type="project" value="InterPro"/>
</dbReference>
<feature type="domain" description="Methyl-accepting transducer" evidence="9">
    <location>
        <begin position="234"/>
        <end position="470"/>
    </location>
</feature>
<gene>
    <name evidence="10" type="ORF">SAMN05216369_0835</name>
</gene>
<evidence type="ECO:0000256" key="7">
    <source>
        <dbReference type="PROSITE-ProRule" id="PRU00284"/>
    </source>
</evidence>
<evidence type="ECO:0000256" key="1">
    <source>
        <dbReference type="ARBA" id="ARBA00004141"/>
    </source>
</evidence>
<dbReference type="CDD" id="cd11386">
    <property type="entry name" value="MCP_signal"/>
    <property type="match status" value="1"/>
</dbReference>
<evidence type="ECO:0000256" key="6">
    <source>
        <dbReference type="ARBA" id="ARBA00029447"/>
    </source>
</evidence>
<evidence type="ECO:0000259" key="9">
    <source>
        <dbReference type="PROSITE" id="PS50111"/>
    </source>
</evidence>
<keyword evidence="2 8" id="KW-0812">Transmembrane</keyword>
<keyword evidence="3 8" id="KW-1133">Transmembrane helix</keyword>
<comment type="subcellular location">
    <subcellularLocation>
        <location evidence="1">Membrane</location>
        <topology evidence="1">Multi-pass membrane protein</topology>
    </subcellularLocation>
</comment>
<dbReference type="GO" id="GO:0016020">
    <property type="term" value="C:membrane"/>
    <property type="evidence" value="ECO:0007669"/>
    <property type="project" value="UniProtKB-SubCell"/>
</dbReference>
<dbReference type="EMBL" id="FRAQ01000001">
    <property type="protein sequence ID" value="SHK17997.1"/>
    <property type="molecule type" value="Genomic_DNA"/>
</dbReference>
<dbReference type="Proteomes" id="UP000184497">
    <property type="component" value="Unassembled WGS sequence"/>
</dbReference>
<dbReference type="GO" id="GO:0007165">
    <property type="term" value="P:signal transduction"/>
    <property type="evidence" value="ECO:0007669"/>
    <property type="project" value="UniProtKB-KW"/>
</dbReference>
<name>A0A1M6QD48_9GAMM</name>
<feature type="transmembrane region" description="Helical" evidence="8">
    <location>
        <begin position="21"/>
        <end position="40"/>
    </location>
</feature>
<accession>A0A1M6QD48</accession>
<dbReference type="AlphaFoldDB" id="A0A1M6QD48"/>
<dbReference type="STRING" id="564117.SAMN05216369_0835"/>
<sequence length="507" mass="54251">MSSTNNVQHLYRQELLSVDRSMLWLLLAHVPVVGLLVPWGYGTYGFAITASLSIGALVIAGYSLLRGTRACGVLFCMCLMLFSATMIQAQLGRLEMHFHIFAALALAIAYRDWLPVVAAAALIAVHHLVLTALQLSEATVGGMPLILFNYGCSWSITTVHAIFVVFEASVLSFFAIKMAAEQERSREMIALVSAFDDKHDLRGRLANAKGDLAATSFNTMVTRFAELIESVRALSGQLHTSASALTVAGVSTNRIMDAQQGQTDQAAAATNQMTATIQDVARNAQSAAESATRSAEASAEGSRYIHSAITMTEATNTALIDSSRMVTELVEKVQSIGTFIASINDISDQTNLLALNAAIEAARAGEHGRGFAVVADEVRNLSRRTQDFTTEIRATMDGLANVSEATLAAIEMGQTRSRETLGAINQTGKAIADIEAAISEVNGMNLQIASATEQQAVASGQINQSVQQVAEQSQDVVREAAKSQAMAAEIERMVIEVDALIADYKTR</sequence>
<keyword evidence="11" id="KW-1185">Reference proteome</keyword>
<evidence type="ECO:0000256" key="2">
    <source>
        <dbReference type="ARBA" id="ARBA00022692"/>
    </source>
</evidence>
<dbReference type="Gene3D" id="1.10.287.950">
    <property type="entry name" value="Methyl-accepting chemotaxis protein"/>
    <property type="match status" value="1"/>
</dbReference>
<dbReference type="Pfam" id="PF00015">
    <property type="entry name" value="MCPsignal"/>
    <property type="match status" value="1"/>
</dbReference>
<feature type="transmembrane region" description="Helical" evidence="8">
    <location>
        <begin position="46"/>
        <end position="65"/>
    </location>
</feature>
<dbReference type="RefSeq" id="WP_072795729.1">
    <property type="nucleotide sequence ID" value="NZ_FRAQ01000001.1"/>
</dbReference>
<evidence type="ECO:0000256" key="8">
    <source>
        <dbReference type="SAM" id="Phobius"/>
    </source>
</evidence>
<keyword evidence="4 8" id="KW-0472">Membrane</keyword>
<evidence type="ECO:0000256" key="4">
    <source>
        <dbReference type="ARBA" id="ARBA00023136"/>
    </source>
</evidence>
<feature type="transmembrane region" description="Helical" evidence="8">
    <location>
        <begin position="154"/>
        <end position="176"/>
    </location>
</feature>
<dbReference type="InterPro" id="IPR004090">
    <property type="entry name" value="Chemotax_Me-accpt_rcpt"/>
</dbReference>
<keyword evidence="5 7" id="KW-0807">Transducer</keyword>
<feature type="transmembrane region" description="Helical" evidence="8">
    <location>
        <begin position="72"/>
        <end position="91"/>
    </location>
</feature>
<evidence type="ECO:0000313" key="10">
    <source>
        <dbReference type="EMBL" id="SHK17997.1"/>
    </source>
</evidence>
<dbReference type="SUPFAM" id="SSF58104">
    <property type="entry name" value="Methyl-accepting chemotaxis protein (MCP) signaling domain"/>
    <property type="match status" value="1"/>
</dbReference>
<dbReference type="InterPro" id="IPR004089">
    <property type="entry name" value="MCPsignal_dom"/>
</dbReference>
<evidence type="ECO:0000256" key="5">
    <source>
        <dbReference type="ARBA" id="ARBA00023224"/>
    </source>
</evidence>
<proteinExistence type="inferred from homology"/>
<dbReference type="GO" id="GO:0004888">
    <property type="term" value="F:transmembrane signaling receptor activity"/>
    <property type="evidence" value="ECO:0007669"/>
    <property type="project" value="InterPro"/>
</dbReference>
<dbReference type="PANTHER" id="PTHR32089:SF119">
    <property type="entry name" value="METHYL-ACCEPTING CHEMOTAXIS PROTEIN CTPL"/>
    <property type="match status" value="1"/>
</dbReference>
<dbReference type="SMART" id="SM00283">
    <property type="entry name" value="MA"/>
    <property type="match status" value="1"/>
</dbReference>
<organism evidence="10 11">
    <name type="scientific">Marinobacter antarcticus</name>
    <dbReference type="NCBI Taxonomy" id="564117"/>
    <lineage>
        <taxon>Bacteria</taxon>
        <taxon>Pseudomonadati</taxon>
        <taxon>Pseudomonadota</taxon>
        <taxon>Gammaproteobacteria</taxon>
        <taxon>Pseudomonadales</taxon>
        <taxon>Marinobacteraceae</taxon>
        <taxon>Marinobacter</taxon>
    </lineage>
</organism>
<evidence type="ECO:0000256" key="3">
    <source>
        <dbReference type="ARBA" id="ARBA00022989"/>
    </source>
</evidence>
<dbReference type="PRINTS" id="PR00260">
    <property type="entry name" value="CHEMTRNSDUCR"/>
</dbReference>